<comment type="similarity">
    <text evidence="2">Belongs to the glyceraldehyde-3-phosphate dehydrogenase family.</text>
</comment>
<comment type="caution">
    <text evidence="8">The sequence shown here is derived from an EMBL/GenBank/DDBJ whole genome shotgun (WGS) entry which is preliminary data.</text>
</comment>
<feature type="non-terminal residue" evidence="8">
    <location>
        <position position="1"/>
    </location>
</feature>
<dbReference type="GO" id="GO:0005829">
    <property type="term" value="C:cytosol"/>
    <property type="evidence" value="ECO:0007669"/>
    <property type="project" value="TreeGrafter"/>
</dbReference>
<keyword evidence="5" id="KW-0520">NAD</keyword>
<dbReference type="OrthoDB" id="1152826at2759"/>
<dbReference type="GO" id="GO:0006096">
    <property type="term" value="P:glycolytic process"/>
    <property type="evidence" value="ECO:0007669"/>
    <property type="project" value="UniProtKB-KW"/>
</dbReference>
<evidence type="ECO:0000256" key="2">
    <source>
        <dbReference type="ARBA" id="ARBA00007406"/>
    </source>
</evidence>
<evidence type="ECO:0000313" key="9">
    <source>
        <dbReference type="Proteomes" id="UP000428333"/>
    </source>
</evidence>
<feature type="domain" description="Glyceraldehyde 3-phosphate dehydrogenase catalytic" evidence="7">
    <location>
        <begin position="52"/>
        <end position="89"/>
    </location>
</feature>
<evidence type="ECO:0000256" key="1">
    <source>
        <dbReference type="ARBA" id="ARBA00004869"/>
    </source>
</evidence>
<protein>
    <recommendedName>
        <fullName evidence="3">glyceraldehyde-3-phosphate dehydrogenase (phosphorylating)</fullName>
        <ecNumber evidence="3">1.2.1.12</ecNumber>
    </recommendedName>
</protein>
<proteinExistence type="inferred from homology"/>
<evidence type="ECO:0000256" key="5">
    <source>
        <dbReference type="ARBA" id="ARBA00023027"/>
    </source>
</evidence>
<dbReference type="Gene3D" id="3.30.360.10">
    <property type="entry name" value="Dihydrodipicolinate Reductase, domain 2"/>
    <property type="match status" value="1"/>
</dbReference>
<keyword evidence="6" id="KW-0324">Glycolysis</keyword>
<reference evidence="8 9" key="1">
    <citation type="journal article" date="2019" name="Genome Biol. Evol.">
        <title>The Rhododendron genome and chromosomal organization provide insight into shared whole-genome duplications across the heath family (Ericaceae).</title>
        <authorList>
            <person name="Soza V.L."/>
            <person name="Lindsley D."/>
            <person name="Waalkes A."/>
            <person name="Ramage E."/>
            <person name="Patwardhan R.P."/>
            <person name="Burton J.N."/>
            <person name="Adey A."/>
            <person name="Kumar A."/>
            <person name="Qiu R."/>
            <person name="Shendure J."/>
            <person name="Hall B."/>
        </authorList>
    </citation>
    <scope>NUCLEOTIDE SEQUENCE [LARGE SCALE GENOMIC DNA]</scope>
    <source>
        <strain evidence="8">RSF 1966-606</strain>
    </source>
</reference>
<dbReference type="Pfam" id="PF02800">
    <property type="entry name" value="Gp_dh_C"/>
    <property type="match status" value="1"/>
</dbReference>
<dbReference type="InterPro" id="IPR020831">
    <property type="entry name" value="GlycerAld/Erythrose_P_DH"/>
</dbReference>
<evidence type="ECO:0000256" key="3">
    <source>
        <dbReference type="ARBA" id="ARBA00013119"/>
    </source>
</evidence>
<dbReference type="PANTHER" id="PTHR10836">
    <property type="entry name" value="GLYCERALDEHYDE 3-PHOSPHATE DEHYDROGENASE"/>
    <property type="match status" value="1"/>
</dbReference>
<dbReference type="GO" id="GO:0004365">
    <property type="term" value="F:glyceraldehyde-3-phosphate dehydrogenase (NAD+) (phosphorylating) activity"/>
    <property type="evidence" value="ECO:0007669"/>
    <property type="project" value="UniProtKB-EC"/>
</dbReference>
<accession>A0A6A4KUX9</accession>
<name>A0A6A4KUX9_9ERIC</name>
<dbReference type="AlphaFoldDB" id="A0A6A4KUX9"/>
<evidence type="ECO:0000259" key="7">
    <source>
        <dbReference type="Pfam" id="PF02800"/>
    </source>
</evidence>
<keyword evidence="9" id="KW-1185">Reference proteome</keyword>
<keyword evidence="4" id="KW-0560">Oxidoreductase</keyword>
<dbReference type="PANTHER" id="PTHR10836:SF112">
    <property type="entry name" value="GLYCERALDEHYDE-3-PHOSPHATE DEHYDROGENASE GAPC1, CYTOSOLIC-RELATED"/>
    <property type="match status" value="1"/>
</dbReference>
<dbReference type="InterPro" id="IPR020829">
    <property type="entry name" value="GlycerAld_3-P_DH_cat"/>
</dbReference>
<evidence type="ECO:0000256" key="6">
    <source>
        <dbReference type="ARBA" id="ARBA00023152"/>
    </source>
</evidence>
<gene>
    <name evidence="8" type="ORF">C3L33_21490</name>
</gene>
<dbReference type="EC" id="1.2.1.12" evidence="3"/>
<evidence type="ECO:0000313" key="8">
    <source>
        <dbReference type="EMBL" id="KAE9446609.1"/>
    </source>
</evidence>
<organism evidence="8 9">
    <name type="scientific">Rhododendron williamsianum</name>
    <dbReference type="NCBI Taxonomy" id="262921"/>
    <lineage>
        <taxon>Eukaryota</taxon>
        <taxon>Viridiplantae</taxon>
        <taxon>Streptophyta</taxon>
        <taxon>Embryophyta</taxon>
        <taxon>Tracheophyta</taxon>
        <taxon>Spermatophyta</taxon>
        <taxon>Magnoliopsida</taxon>
        <taxon>eudicotyledons</taxon>
        <taxon>Gunneridae</taxon>
        <taxon>Pentapetalae</taxon>
        <taxon>asterids</taxon>
        <taxon>Ericales</taxon>
        <taxon>Ericaceae</taxon>
        <taxon>Ericoideae</taxon>
        <taxon>Rhodoreae</taxon>
        <taxon>Rhododendron</taxon>
    </lineage>
</organism>
<dbReference type="SUPFAM" id="SSF55347">
    <property type="entry name" value="Glyceraldehyde-3-phosphate dehydrogenase-like, C-terminal domain"/>
    <property type="match status" value="1"/>
</dbReference>
<dbReference type="EMBL" id="QEFC01003739">
    <property type="protein sequence ID" value="KAE9446609.1"/>
    <property type="molecule type" value="Genomic_DNA"/>
</dbReference>
<evidence type="ECO:0000256" key="4">
    <source>
        <dbReference type="ARBA" id="ARBA00023002"/>
    </source>
</evidence>
<sequence length="128" mass="14212">MWHFVLYGLRRYFTLQAGVRWHGIEIIADGSSRLDSFADAVGITAMVIEAPFAVGKVLPALNGKLTRMAFHVPIVDVSLVDLTVRLEKKSRKGILGCTEDDVVSTDVEGDSRQFEMLVDEMPEEQSSN</sequence>
<comment type="pathway">
    <text evidence="1">Carbohydrate degradation; glycolysis; pyruvate from D-glyceraldehyde 3-phosphate: step 1/5.</text>
</comment>
<dbReference type="Proteomes" id="UP000428333">
    <property type="component" value="Linkage Group LG13"/>
</dbReference>